<organism evidence="3 4">
    <name type="scientific">Thyridium curvatum</name>
    <dbReference type="NCBI Taxonomy" id="1093900"/>
    <lineage>
        <taxon>Eukaryota</taxon>
        <taxon>Fungi</taxon>
        <taxon>Dikarya</taxon>
        <taxon>Ascomycota</taxon>
        <taxon>Pezizomycotina</taxon>
        <taxon>Sordariomycetes</taxon>
        <taxon>Sordariomycetidae</taxon>
        <taxon>Thyridiales</taxon>
        <taxon>Thyridiaceae</taxon>
        <taxon>Thyridium</taxon>
    </lineage>
</organism>
<protein>
    <recommendedName>
        <fullName evidence="2">NAD(P)-binding domain-containing protein</fullName>
    </recommendedName>
</protein>
<dbReference type="Gene3D" id="3.90.25.10">
    <property type="entry name" value="UDP-galactose 4-epimerase, domain 1"/>
    <property type="match status" value="1"/>
</dbReference>
<dbReference type="PANTHER" id="PTHR42748:SF31">
    <property type="entry name" value="NMRA-LIKE DOMAIN-CONTAINING PROTEIN-RELATED"/>
    <property type="match status" value="1"/>
</dbReference>
<dbReference type="InParanoid" id="A0A507BJT3"/>
<dbReference type="PANTHER" id="PTHR42748">
    <property type="entry name" value="NITROGEN METABOLITE REPRESSION PROTEIN NMRA FAMILY MEMBER"/>
    <property type="match status" value="1"/>
</dbReference>
<keyword evidence="4" id="KW-1185">Reference proteome</keyword>
<dbReference type="SUPFAM" id="SSF51735">
    <property type="entry name" value="NAD(P)-binding Rossmann-fold domains"/>
    <property type="match status" value="1"/>
</dbReference>
<dbReference type="RefSeq" id="XP_030999032.1">
    <property type="nucleotide sequence ID" value="XM_031135023.1"/>
</dbReference>
<keyword evidence="1" id="KW-0521">NADP</keyword>
<dbReference type="Proteomes" id="UP000319257">
    <property type="component" value="Unassembled WGS sequence"/>
</dbReference>
<gene>
    <name evidence="3" type="ORF">E0L32_012208</name>
</gene>
<dbReference type="GO" id="GO:0005634">
    <property type="term" value="C:nucleus"/>
    <property type="evidence" value="ECO:0007669"/>
    <property type="project" value="TreeGrafter"/>
</dbReference>
<evidence type="ECO:0000256" key="1">
    <source>
        <dbReference type="ARBA" id="ARBA00022857"/>
    </source>
</evidence>
<dbReference type="Gene3D" id="3.40.50.720">
    <property type="entry name" value="NAD(P)-binding Rossmann-like Domain"/>
    <property type="match status" value="1"/>
</dbReference>
<evidence type="ECO:0000259" key="2">
    <source>
        <dbReference type="Pfam" id="PF13460"/>
    </source>
</evidence>
<feature type="domain" description="NAD(P)-binding" evidence="2">
    <location>
        <begin position="13"/>
        <end position="153"/>
    </location>
</feature>
<reference evidence="3 4" key="1">
    <citation type="submission" date="2019-06" db="EMBL/GenBank/DDBJ databases">
        <title>Draft genome sequence of the filamentous fungus Phialemoniopsis curvata isolated from diesel fuel.</title>
        <authorList>
            <person name="Varaljay V.A."/>
            <person name="Lyon W.J."/>
            <person name="Crouch A.L."/>
            <person name="Drake C.E."/>
            <person name="Hollomon J.M."/>
            <person name="Nadeau L.J."/>
            <person name="Nunn H.S."/>
            <person name="Stevenson B.S."/>
            <person name="Bojanowski C.L."/>
            <person name="Crookes-Goodson W.J."/>
        </authorList>
    </citation>
    <scope>NUCLEOTIDE SEQUENCE [LARGE SCALE GENOMIC DNA]</scope>
    <source>
        <strain evidence="3 4">D216</strain>
    </source>
</reference>
<accession>A0A507BJT3</accession>
<dbReference type="InterPro" id="IPR016040">
    <property type="entry name" value="NAD(P)-bd_dom"/>
</dbReference>
<name>A0A507BJT3_9PEZI</name>
<dbReference type="AlphaFoldDB" id="A0A507BJT3"/>
<dbReference type="OrthoDB" id="419598at2759"/>
<dbReference type="GeneID" id="41979655"/>
<evidence type="ECO:0000313" key="4">
    <source>
        <dbReference type="Proteomes" id="UP000319257"/>
    </source>
</evidence>
<comment type="caution">
    <text evidence="3">The sequence shown here is derived from an EMBL/GenBank/DDBJ whole genome shotgun (WGS) entry which is preliminary data.</text>
</comment>
<dbReference type="Pfam" id="PF13460">
    <property type="entry name" value="NAD_binding_10"/>
    <property type="match status" value="1"/>
</dbReference>
<dbReference type="STRING" id="1093900.A0A507BJT3"/>
<sequence length="316" mass="35706">MISPSDLVVIIAAGGHQATYIIPNLYGKVRLRLVVRTGKSAQTLATRWPEAEVVTADLQVPKDCERVLDGASTVYHIGPSIHPHEKEIGLYMITAAKRISRKPGSVFKHFVCATVVDTQLRKMYNHDDKRYIEEALIMSDLDYTIMKPGDFFDMAFPVSVWLQMEKPVRHAVTAQQARSSFVVLRDLGEAVSKVILEREPHYQAQYPLVSIGPITYGEATLEVGKAIGKEIAIQEYSIEEGAGVVLDSIFGSRENVDPDTRDKMEIMIYFYRRRGIMENKNVLGWLLGREPTSIQEYVRQERDQPKDESFKAAFKA</sequence>
<proteinExistence type="predicted"/>
<dbReference type="InterPro" id="IPR051164">
    <property type="entry name" value="NmrA-like_oxidored"/>
</dbReference>
<dbReference type="EMBL" id="SKBQ01000144">
    <property type="protein sequence ID" value="TPX17321.1"/>
    <property type="molecule type" value="Genomic_DNA"/>
</dbReference>
<evidence type="ECO:0000313" key="3">
    <source>
        <dbReference type="EMBL" id="TPX17321.1"/>
    </source>
</evidence>
<dbReference type="InterPro" id="IPR036291">
    <property type="entry name" value="NAD(P)-bd_dom_sf"/>
</dbReference>